<comment type="caution">
    <text evidence="1">The sequence shown here is derived from an EMBL/GenBank/DDBJ whole genome shotgun (WGS) entry which is preliminary data.</text>
</comment>
<name>A0AAD6YE19_9AGAR</name>
<gene>
    <name evidence="1" type="ORF">GGX14DRAFT_300754</name>
</gene>
<accession>A0AAD6YE19</accession>
<dbReference type="EMBL" id="JARJCW010000019">
    <property type="protein sequence ID" value="KAJ7214408.1"/>
    <property type="molecule type" value="Genomic_DNA"/>
</dbReference>
<organism evidence="1 2">
    <name type="scientific">Mycena pura</name>
    <dbReference type="NCBI Taxonomy" id="153505"/>
    <lineage>
        <taxon>Eukaryota</taxon>
        <taxon>Fungi</taxon>
        <taxon>Dikarya</taxon>
        <taxon>Basidiomycota</taxon>
        <taxon>Agaricomycotina</taxon>
        <taxon>Agaricomycetes</taxon>
        <taxon>Agaricomycetidae</taxon>
        <taxon>Agaricales</taxon>
        <taxon>Marasmiineae</taxon>
        <taxon>Mycenaceae</taxon>
        <taxon>Mycena</taxon>
    </lineage>
</organism>
<feature type="non-terminal residue" evidence="1">
    <location>
        <position position="168"/>
    </location>
</feature>
<protein>
    <submittedName>
        <fullName evidence="1">Uncharacterized protein</fullName>
    </submittedName>
</protein>
<reference evidence="1" key="1">
    <citation type="submission" date="2023-03" db="EMBL/GenBank/DDBJ databases">
        <title>Massive genome expansion in bonnet fungi (Mycena s.s.) driven by repeated elements and novel gene families across ecological guilds.</title>
        <authorList>
            <consortium name="Lawrence Berkeley National Laboratory"/>
            <person name="Harder C.B."/>
            <person name="Miyauchi S."/>
            <person name="Viragh M."/>
            <person name="Kuo A."/>
            <person name="Thoen E."/>
            <person name="Andreopoulos B."/>
            <person name="Lu D."/>
            <person name="Skrede I."/>
            <person name="Drula E."/>
            <person name="Henrissat B."/>
            <person name="Morin E."/>
            <person name="Kohler A."/>
            <person name="Barry K."/>
            <person name="LaButti K."/>
            <person name="Morin E."/>
            <person name="Salamov A."/>
            <person name="Lipzen A."/>
            <person name="Mereny Z."/>
            <person name="Hegedus B."/>
            <person name="Baldrian P."/>
            <person name="Stursova M."/>
            <person name="Weitz H."/>
            <person name="Taylor A."/>
            <person name="Grigoriev I.V."/>
            <person name="Nagy L.G."/>
            <person name="Martin F."/>
            <person name="Kauserud H."/>
        </authorList>
    </citation>
    <scope>NUCLEOTIDE SEQUENCE</scope>
    <source>
        <strain evidence="1">9144</strain>
    </source>
</reference>
<evidence type="ECO:0000313" key="2">
    <source>
        <dbReference type="Proteomes" id="UP001219525"/>
    </source>
</evidence>
<sequence>SLVYDILYRPKELENVPMWDQIGEYVKIRRRTRKRRRTAAPENLENSDTESESDVISVSDSSELLFLPIHPQYTTHALRKRKIRHIPVLCGWPIPRRDLADQNDKYSVSVLSLFQPWARSLTDPLKQDNVSWNDALAQLLSRLPPHHLEVIDHMQEQWECKLAADDFS</sequence>
<evidence type="ECO:0000313" key="1">
    <source>
        <dbReference type="EMBL" id="KAJ7214408.1"/>
    </source>
</evidence>
<feature type="non-terminal residue" evidence="1">
    <location>
        <position position="1"/>
    </location>
</feature>
<proteinExistence type="predicted"/>
<keyword evidence="2" id="KW-1185">Reference proteome</keyword>
<dbReference type="Proteomes" id="UP001219525">
    <property type="component" value="Unassembled WGS sequence"/>
</dbReference>
<dbReference type="AlphaFoldDB" id="A0AAD6YE19"/>